<organism evidence="1 2">
    <name type="scientific">Recurvomyces mirabilis</name>
    <dbReference type="NCBI Taxonomy" id="574656"/>
    <lineage>
        <taxon>Eukaryota</taxon>
        <taxon>Fungi</taxon>
        <taxon>Dikarya</taxon>
        <taxon>Ascomycota</taxon>
        <taxon>Pezizomycotina</taxon>
        <taxon>Dothideomycetes</taxon>
        <taxon>Dothideomycetidae</taxon>
        <taxon>Mycosphaerellales</taxon>
        <taxon>Teratosphaeriaceae</taxon>
        <taxon>Recurvomyces</taxon>
    </lineage>
</organism>
<reference evidence="1" key="1">
    <citation type="submission" date="2023-07" db="EMBL/GenBank/DDBJ databases">
        <title>Black Yeasts Isolated from many extreme environments.</title>
        <authorList>
            <person name="Coleine C."/>
            <person name="Stajich J.E."/>
            <person name="Selbmann L."/>
        </authorList>
    </citation>
    <scope>NUCLEOTIDE SEQUENCE</scope>
    <source>
        <strain evidence="1">CCFEE 5485</strain>
    </source>
</reference>
<name>A0AAE0WIP1_9PEZI</name>
<proteinExistence type="predicted"/>
<gene>
    <name evidence="1" type="ORF">LTR78_008798</name>
</gene>
<dbReference type="AlphaFoldDB" id="A0AAE0WIP1"/>
<evidence type="ECO:0000313" key="1">
    <source>
        <dbReference type="EMBL" id="KAK3671338.1"/>
    </source>
</evidence>
<accession>A0AAE0WIP1</accession>
<comment type="caution">
    <text evidence="1">The sequence shown here is derived from an EMBL/GenBank/DDBJ whole genome shotgun (WGS) entry which is preliminary data.</text>
</comment>
<evidence type="ECO:0000313" key="2">
    <source>
        <dbReference type="Proteomes" id="UP001274830"/>
    </source>
</evidence>
<protein>
    <submittedName>
        <fullName evidence="1">Uncharacterized protein</fullName>
    </submittedName>
</protein>
<dbReference type="Proteomes" id="UP001274830">
    <property type="component" value="Unassembled WGS sequence"/>
</dbReference>
<sequence length="350" mass="38854">MDCDFCLDQAFSALDLTPEETINRRPSAQLLEAQTMHDDLLFQLAALLASRSAGDYGFHIATRPVLTWLRYNVPGALKAELAKNERSTESLIGVVALLTGWERAYGEAGAFSMHLQALRRIVKQSDRPLYDVQVPKKVAVMPPALDASHLPAGFAMLYTQRLLPAELISRCAAVASARVGDADMYDKLWRTSLITTGLGPSSDAAAEAFDGGHITAQIAKHVRLASLMCMTFLLISGRQERFHQPLMEGFEPALADTVHLPSDTLTGTIYDDVLLWSLCVFYLAAGRLPVRQLLAFRDLLHKFGIPVKTQSWLQLRDLMRLYLYNSAFDERLQWVMGLEEAANSSQGAKR</sequence>
<keyword evidence="2" id="KW-1185">Reference proteome</keyword>
<dbReference type="EMBL" id="JAUTXT010000044">
    <property type="protein sequence ID" value="KAK3671338.1"/>
    <property type="molecule type" value="Genomic_DNA"/>
</dbReference>